<keyword evidence="7 8" id="KW-0472">Membrane</keyword>
<dbReference type="GO" id="GO:0016763">
    <property type="term" value="F:pentosyltransferase activity"/>
    <property type="evidence" value="ECO:0007669"/>
    <property type="project" value="TreeGrafter"/>
</dbReference>
<evidence type="ECO:0000256" key="8">
    <source>
        <dbReference type="SAM" id="Phobius"/>
    </source>
</evidence>
<feature type="transmembrane region" description="Helical" evidence="8">
    <location>
        <begin position="7"/>
        <end position="25"/>
    </location>
</feature>
<evidence type="ECO:0000256" key="7">
    <source>
        <dbReference type="ARBA" id="ARBA00023136"/>
    </source>
</evidence>
<organism evidence="9 10">
    <name type="scientific">Muiribacterium halophilum</name>
    <dbReference type="NCBI Taxonomy" id="2053465"/>
    <lineage>
        <taxon>Bacteria</taxon>
        <taxon>Candidatus Muiribacteriota</taxon>
        <taxon>Candidatus Muiribacteriia</taxon>
        <taxon>Candidatus Muiribacteriales</taxon>
        <taxon>Candidatus Muiribacteriaceae</taxon>
        <taxon>Candidatus Muiribacterium</taxon>
    </lineage>
</organism>
<evidence type="ECO:0000256" key="6">
    <source>
        <dbReference type="ARBA" id="ARBA00022989"/>
    </source>
</evidence>
<feature type="transmembrane region" description="Helical" evidence="8">
    <location>
        <begin position="312"/>
        <end position="331"/>
    </location>
</feature>
<evidence type="ECO:0000256" key="3">
    <source>
        <dbReference type="ARBA" id="ARBA00022676"/>
    </source>
</evidence>
<dbReference type="PANTHER" id="PTHR33908">
    <property type="entry name" value="MANNOSYLTRANSFERASE YKCB-RELATED"/>
    <property type="match status" value="1"/>
</dbReference>
<dbReference type="GO" id="GO:0005886">
    <property type="term" value="C:plasma membrane"/>
    <property type="evidence" value="ECO:0007669"/>
    <property type="project" value="UniProtKB-SubCell"/>
</dbReference>
<feature type="transmembrane region" description="Helical" evidence="8">
    <location>
        <begin position="131"/>
        <end position="149"/>
    </location>
</feature>
<feature type="transmembrane region" description="Helical" evidence="8">
    <location>
        <begin position="504"/>
        <end position="522"/>
    </location>
</feature>
<name>A0A2N5ZH45_MUIH1</name>
<comment type="caution">
    <text evidence="9">The sequence shown here is derived from an EMBL/GenBank/DDBJ whole genome shotgun (WGS) entry which is preliminary data.</text>
</comment>
<feature type="transmembrane region" description="Helical" evidence="8">
    <location>
        <begin position="80"/>
        <end position="98"/>
    </location>
</feature>
<evidence type="ECO:0000256" key="2">
    <source>
        <dbReference type="ARBA" id="ARBA00022475"/>
    </source>
</evidence>
<accession>A0A2N5ZH45</accession>
<evidence type="ECO:0000313" key="9">
    <source>
        <dbReference type="EMBL" id="PLX17979.1"/>
    </source>
</evidence>
<protein>
    <submittedName>
        <fullName evidence="9">Uncharacterized protein</fullName>
    </submittedName>
</protein>
<evidence type="ECO:0000256" key="1">
    <source>
        <dbReference type="ARBA" id="ARBA00004651"/>
    </source>
</evidence>
<dbReference type="GO" id="GO:0009103">
    <property type="term" value="P:lipopolysaccharide biosynthetic process"/>
    <property type="evidence" value="ECO:0007669"/>
    <property type="project" value="UniProtKB-ARBA"/>
</dbReference>
<keyword evidence="5 8" id="KW-0812">Transmembrane</keyword>
<keyword evidence="3" id="KW-0328">Glycosyltransferase</keyword>
<feature type="transmembrane region" description="Helical" evidence="8">
    <location>
        <begin position="287"/>
        <end position="306"/>
    </location>
</feature>
<comment type="subcellular location">
    <subcellularLocation>
        <location evidence="1">Cell membrane</location>
        <topology evidence="1">Multi-pass membrane protein</topology>
    </subcellularLocation>
</comment>
<keyword evidence="4" id="KW-0808">Transferase</keyword>
<dbReference type="InterPro" id="IPR050297">
    <property type="entry name" value="LipidA_mod_glycosyltrf_83"/>
</dbReference>
<proteinExistence type="predicted"/>
<sequence>MKKHNTPIIIILIGILLRLVYLYFFKDNTMNWDELFPMAFSLSCNSYFDLVKKLALEDCHTPLFVLISRFFISLGDDRFFLLRTMNVFFSSLNLFFFYQMMKRYSKNKKIVIMSLVFMSLSPWMLKESIRVFRYTTFLTFVLLSYISFFDLYHKRNKKNTIFYIISTLLCFYTHYYALFVFLPQFILGLSKRSDRKNYFFVDILIVVFYLPFLLYSNSSPLNPNFYKTTLKGSIGWLVPVDFSKFFTRMLTNYLVYDLNLFVDLIGILVAVILIYTFIKSDRFIKMVLFLPPVLLTITAFIFQFIFKQGLVEYNHFVFTIPLFFYSLGVFFCHKKRSLLIPILITIFIFSISLHLLNNTGDMFDLFVKDILAKHADSKTMVYIFPAYYFINVRYYLSDFPTKINVIPLDFDLESLKRSFQNKYYNKRIFFVRNMTGESLHHGKINKLLDYLRSRKDLLSKTYSNQVSLFFQPYDKIDKKTLDSFSEKGKGRAFFIMSITESEKLLTIILCLLSFFSLAFEIIKERD</sequence>
<feature type="transmembrane region" description="Helical" evidence="8">
    <location>
        <begin position="379"/>
        <end position="396"/>
    </location>
</feature>
<evidence type="ECO:0000256" key="4">
    <source>
        <dbReference type="ARBA" id="ARBA00022679"/>
    </source>
</evidence>
<dbReference type="Proteomes" id="UP000234857">
    <property type="component" value="Unassembled WGS sequence"/>
</dbReference>
<feature type="transmembrane region" description="Helical" evidence="8">
    <location>
        <begin position="338"/>
        <end position="356"/>
    </location>
</feature>
<feature type="transmembrane region" description="Helical" evidence="8">
    <location>
        <begin position="161"/>
        <end position="186"/>
    </location>
</feature>
<feature type="transmembrane region" description="Helical" evidence="8">
    <location>
        <begin position="258"/>
        <end position="278"/>
    </location>
</feature>
<keyword evidence="6 8" id="KW-1133">Transmembrane helix</keyword>
<evidence type="ECO:0000256" key="5">
    <source>
        <dbReference type="ARBA" id="ARBA00022692"/>
    </source>
</evidence>
<dbReference type="AlphaFoldDB" id="A0A2N5ZH45"/>
<gene>
    <name evidence="9" type="ORF">C0601_05935</name>
</gene>
<dbReference type="PANTHER" id="PTHR33908:SF11">
    <property type="entry name" value="MEMBRANE PROTEIN"/>
    <property type="match status" value="1"/>
</dbReference>
<feature type="transmembrane region" description="Helical" evidence="8">
    <location>
        <begin position="198"/>
        <end position="216"/>
    </location>
</feature>
<dbReference type="EMBL" id="PKTG01000076">
    <property type="protein sequence ID" value="PLX17979.1"/>
    <property type="molecule type" value="Genomic_DNA"/>
</dbReference>
<reference evidence="9 10" key="1">
    <citation type="submission" date="2017-11" db="EMBL/GenBank/DDBJ databases">
        <title>Genome-resolved metagenomics identifies genetic mobility, metabolic interactions, and unexpected diversity in perchlorate-reducing communities.</title>
        <authorList>
            <person name="Barnum T.P."/>
            <person name="Figueroa I.A."/>
            <person name="Carlstrom C.I."/>
            <person name="Lucas L.N."/>
            <person name="Engelbrektson A.L."/>
            <person name="Coates J.D."/>
        </authorList>
    </citation>
    <scope>NUCLEOTIDE SEQUENCE [LARGE SCALE GENOMIC DNA]</scope>
    <source>
        <strain evidence="9">BM706</strain>
    </source>
</reference>
<evidence type="ECO:0000313" key="10">
    <source>
        <dbReference type="Proteomes" id="UP000234857"/>
    </source>
</evidence>
<keyword evidence="2" id="KW-1003">Cell membrane</keyword>